<name>A0ABS6G2I4_9FIRM</name>
<gene>
    <name evidence="7" type="ORF">KQI88_05850</name>
</gene>
<feature type="domain" description="HTH araC/xylS-type" evidence="5">
    <location>
        <begin position="190"/>
        <end position="288"/>
    </location>
</feature>
<evidence type="ECO:0000259" key="6">
    <source>
        <dbReference type="PROSITE" id="PS50983"/>
    </source>
</evidence>
<comment type="subcellular location">
    <subcellularLocation>
        <location evidence="1">Cell envelope</location>
    </subcellularLocation>
</comment>
<comment type="caution">
    <text evidence="7">The sequence shown here is derived from an EMBL/GenBank/DDBJ whole genome shotgun (WGS) entry which is preliminary data.</text>
</comment>
<dbReference type="PROSITE" id="PS01124">
    <property type="entry name" value="HTH_ARAC_FAMILY_2"/>
    <property type="match status" value="1"/>
</dbReference>
<keyword evidence="4" id="KW-0732">Signal</keyword>
<dbReference type="InterPro" id="IPR002491">
    <property type="entry name" value="ABC_transptr_periplasmic_BD"/>
</dbReference>
<comment type="similarity">
    <text evidence="2">Belongs to the bacterial solute-binding protein 8 family.</text>
</comment>
<dbReference type="Pfam" id="PF01497">
    <property type="entry name" value="Peripla_BP_2"/>
    <property type="match status" value="1"/>
</dbReference>
<sequence>MRNNEHEKVIFDKEGLLDAIRIWRYSAIDLVDIRYKLIDSEETLRDYRMPTSMFLYTSGGKTEVILDNKSYIVERFGIFHGGKGTALSIKPMCKWLEYYIILYRAGEPPFYKREFIKLMEKNDPFKQQYGFSPSNPIFFSEQLKKMYESWKNPEPLDLFFEKASFYQFIYEIYKELEKDDVYIFQQDIVEMAKVYIEKNYNQQISMQEIANILGVSSGHLRTTFKDRYGLSPQEYMISLRIKMVKEYISRSNFKIKEIAKNTGFYDEYQMSKLFKKHEGISPIAYRAKYTSNVFDISIEKEDTLSYNRESLVSIGKHKEEGDFSMFKQIKGRSIIAMVLTMMLLLSACNSTPKGISIQDQEQTMTVQQEKDSKEETKIVHMAYGDVEIPANPKRVVVAFVQGDLLALGITPVGTSFNDDAVFLEKMENVTVIDAYDVNEEEIMALDPDLIIWSNPDAHGTLSKIAPTLAGNFHGMDYRDRLRFFGEVFGVPDKAEQLIKDFENKVEESKKLLKDANLTEKTVILLENQQKGVLKAFGEGRGGDLIYNHLGFPAPERIQKEVIDKEVFSINISYEMLNEYSADYIFSNKNIAELQDNAVFNSLEAVQKGRLIETQTGMFWFSDIMSMNAQLDFIVNSLLESANSFK</sequence>
<evidence type="ECO:0000256" key="1">
    <source>
        <dbReference type="ARBA" id="ARBA00004196"/>
    </source>
</evidence>
<keyword evidence="3" id="KW-0813">Transport</keyword>
<dbReference type="SMART" id="SM00342">
    <property type="entry name" value="HTH_ARAC"/>
    <property type="match status" value="1"/>
</dbReference>
<dbReference type="InterPro" id="IPR051313">
    <property type="entry name" value="Bact_iron-sidero_bind"/>
</dbReference>
<evidence type="ECO:0000313" key="8">
    <source>
        <dbReference type="Proteomes" id="UP000779508"/>
    </source>
</evidence>
<proteinExistence type="inferred from homology"/>
<feature type="domain" description="Fe/B12 periplasmic-binding" evidence="6">
    <location>
        <begin position="392"/>
        <end position="641"/>
    </location>
</feature>
<dbReference type="RefSeq" id="WP_216415422.1">
    <property type="nucleotide sequence ID" value="NZ_JAHLQK010000002.1"/>
</dbReference>
<evidence type="ECO:0000256" key="2">
    <source>
        <dbReference type="ARBA" id="ARBA00008814"/>
    </source>
</evidence>
<dbReference type="PANTHER" id="PTHR30532:SF29">
    <property type="entry name" value="FE(3+) DICITRATE-BINDING PERIPLASMIC PROTEIN"/>
    <property type="match status" value="1"/>
</dbReference>
<dbReference type="EMBL" id="JAHLQK010000002">
    <property type="protein sequence ID" value="MBU5675932.1"/>
    <property type="molecule type" value="Genomic_DNA"/>
</dbReference>
<evidence type="ECO:0000259" key="5">
    <source>
        <dbReference type="PROSITE" id="PS01124"/>
    </source>
</evidence>
<evidence type="ECO:0000313" key="7">
    <source>
        <dbReference type="EMBL" id="MBU5675932.1"/>
    </source>
</evidence>
<evidence type="ECO:0000256" key="4">
    <source>
        <dbReference type="ARBA" id="ARBA00022729"/>
    </source>
</evidence>
<evidence type="ECO:0000256" key="3">
    <source>
        <dbReference type="ARBA" id="ARBA00022448"/>
    </source>
</evidence>
<dbReference type="PROSITE" id="PS50983">
    <property type="entry name" value="FE_B12_PBP"/>
    <property type="match status" value="1"/>
</dbReference>
<dbReference type="PANTHER" id="PTHR30532">
    <property type="entry name" value="IRON III DICITRATE-BINDING PERIPLASMIC PROTEIN"/>
    <property type="match status" value="1"/>
</dbReference>
<organism evidence="7 8">
    <name type="scientific">Alkaliphilus flagellatus</name>
    <dbReference type="NCBI Taxonomy" id="2841507"/>
    <lineage>
        <taxon>Bacteria</taxon>
        <taxon>Bacillati</taxon>
        <taxon>Bacillota</taxon>
        <taxon>Clostridia</taxon>
        <taxon>Peptostreptococcales</taxon>
        <taxon>Natronincolaceae</taxon>
        <taxon>Alkaliphilus</taxon>
    </lineage>
</organism>
<dbReference type="Pfam" id="PF12833">
    <property type="entry name" value="HTH_18"/>
    <property type="match status" value="1"/>
</dbReference>
<accession>A0ABS6G2I4</accession>
<keyword evidence="8" id="KW-1185">Reference proteome</keyword>
<dbReference type="InterPro" id="IPR018060">
    <property type="entry name" value="HTH_AraC"/>
</dbReference>
<protein>
    <submittedName>
        <fullName evidence="7">AraC family transcriptional regulator</fullName>
    </submittedName>
</protein>
<dbReference type="Proteomes" id="UP000779508">
    <property type="component" value="Unassembled WGS sequence"/>
</dbReference>
<reference evidence="7 8" key="1">
    <citation type="submission" date="2021-06" db="EMBL/GenBank/DDBJ databases">
        <authorList>
            <person name="Sun Q."/>
            <person name="Li D."/>
        </authorList>
    </citation>
    <scope>NUCLEOTIDE SEQUENCE [LARGE SCALE GENOMIC DNA]</scope>
    <source>
        <strain evidence="7 8">MSJ-5</strain>
    </source>
</reference>